<evidence type="ECO:0000313" key="3">
    <source>
        <dbReference type="EMBL" id="CAE4566559.1"/>
    </source>
</evidence>
<accession>A0A7S4PZS9</accession>
<protein>
    <recommendedName>
        <fullName evidence="2">NodB homology domain-containing protein</fullName>
    </recommendedName>
</protein>
<evidence type="ECO:0000256" key="1">
    <source>
        <dbReference type="SAM" id="SignalP"/>
    </source>
</evidence>
<feature type="chain" id="PRO_5031186723" description="NodB homology domain-containing protein" evidence="1">
    <location>
        <begin position="25"/>
        <end position="321"/>
    </location>
</feature>
<sequence>MRHRRAVQCCLIGAILCSFWQICAVLQASEDVRESLRSNGLRFSWRELGLWLQWSLITAVGPRRLVPLLRFALPQYASTVFYYGEAGHPGTSGLVALTVDDGICRQGAQRSMLNEVLSLLREQSAHATFFLSSQYLHAGDLAKLVADGHEVANHLPEDREYHQLDGPAFEAEFLETDAALAPYLRNGRRWFRAPGGRLTQAMAEVLQSQNVTHALGDSYADDWQIKDSALAASFYLRQIDSGSVVIMHMPERGFREHTLETMRLVLQGLRDRGLSAVSLGQLARAAAAQPLASPSSGGDRIEGHGHLRGARSRAIAGVLDG</sequence>
<feature type="signal peptide" evidence="1">
    <location>
        <begin position="1"/>
        <end position="24"/>
    </location>
</feature>
<dbReference type="AlphaFoldDB" id="A0A7S4PZS9"/>
<organism evidence="3">
    <name type="scientific">Alexandrium monilatum</name>
    <dbReference type="NCBI Taxonomy" id="311494"/>
    <lineage>
        <taxon>Eukaryota</taxon>
        <taxon>Sar</taxon>
        <taxon>Alveolata</taxon>
        <taxon>Dinophyceae</taxon>
        <taxon>Gonyaulacales</taxon>
        <taxon>Pyrocystaceae</taxon>
        <taxon>Alexandrium</taxon>
    </lineage>
</organism>
<proteinExistence type="predicted"/>
<keyword evidence="1" id="KW-0732">Signal</keyword>
<dbReference type="PANTHER" id="PTHR10587:SF137">
    <property type="entry name" value="4-DEOXY-4-FORMAMIDO-L-ARABINOSE-PHOSPHOUNDECAPRENOL DEFORMYLASE ARND-RELATED"/>
    <property type="match status" value="1"/>
</dbReference>
<dbReference type="SUPFAM" id="SSF88713">
    <property type="entry name" value="Glycoside hydrolase/deacetylase"/>
    <property type="match status" value="1"/>
</dbReference>
<dbReference type="PANTHER" id="PTHR10587">
    <property type="entry name" value="GLYCOSYL TRANSFERASE-RELATED"/>
    <property type="match status" value="1"/>
</dbReference>
<dbReference type="GO" id="GO:0004099">
    <property type="term" value="F:chitin deacetylase activity"/>
    <property type="evidence" value="ECO:0007669"/>
    <property type="project" value="UniProtKB-ARBA"/>
</dbReference>
<dbReference type="Gene3D" id="3.20.20.370">
    <property type="entry name" value="Glycoside hydrolase/deacetylase"/>
    <property type="match status" value="1"/>
</dbReference>
<dbReference type="InterPro" id="IPR050248">
    <property type="entry name" value="Polysacc_deacetylase_ArnD"/>
</dbReference>
<name>A0A7S4PZS9_9DINO</name>
<feature type="domain" description="NodB homology" evidence="2">
    <location>
        <begin position="92"/>
        <end position="212"/>
    </location>
</feature>
<dbReference type="Pfam" id="PF01522">
    <property type="entry name" value="Polysacc_deac_1"/>
    <property type="match status" value="1"/>
</dbReference>
<reference evidence="3" key="1">
    <citation type="submission" date="2021-01" db="EMBL/GenBank/DDBJ databases">
        <authorList>
            <person name="Corre E."/>
            <person name="Pelletier E."/>
            <person name="Niang G."/>
            <person name="Scheremetjew M."/>
            <person name="Finn R."/>
            <person name="Kale V."/>
            <person name="Holt S."/>
            <person name="Cochrane G."/>
            <person name="Meng A."/>
            <person name="Brown T."/>
            <person name="Cohen L."/>
        </authorList>
    </citation>
    <scope>NUCLEOTIDE SEQUENCE</scope>
    <source>
        <strain evidence="3">CCMP3105</strain>
    </source>
</reference>
<gene>
    <name evidence="3" type="ORF">AMON00008_LOCUS6178</name>
</gene>
<dbReference type="InterPro" id="IPR002509">
    <property type="entry name" value="NODB_dom"/>
</dbReference>
<dbReference type="GO" id="GO:0005975">
    <property type="term" value="P:carbohydrate metabolic process"/>
    <property type="evidence" value="ECO:0007669"/>
    <property type="project" value="InterPro"/>
</dbReference>
<dbReference type="InterPro" id="IPR011330">
    <property type="entry name" value="Glyco_hydro/deAcase_b/a-brl"/>
</dbReference>
<dbReference type="EMBL" id="HBNR01009367">
    <property type="protein sequence ID" value="CAE4566559.1"/>
    <property type="molecule type" value="Transcribed_RNA"/>
</dbReference>
<evidence type="ECO:0000259" key="2">
    <source>
        <dbReference type="Pfam" id="PF01522"/>
    </source>
</evidence>